<sequence>MRGMKDKILIVDDSPDIRVLLTSLLTKSGYEIAQAENGEDCLRQIRKFQPDLILLDIIMPGIDGFEVCKKIKADPCSRDIPVIFLSGRSETKAKIEGLAIGGADYITKPFDMGEVIARIKNQLKIRHLTDELISTNAELTEKQNKLNEDLQAAAGIQKTLLPRSLPQVENLDIAWKFRPSEKIGGDIFNVLRLDEDHLGLYMIDVSGHGVPPALVTFSISQVLQPHMGYTIRKRPGFSPDSEVVSPGEVLKALDEEYPWERFERFLTIIYLIVNVRTGHLVYSNAAHPPPILLHADGTLELLGKGGTIIGLDGILPFEEETKVLSPGDKILLYTDGVFEFTDDQGDIFGEERFHTLVKNLHGRSIGSMLDEIVQAIETLVHGAQLQDDISLLGIEFKKQNITEIITA</sequence>
<name>A0A1H7XZW2_9BACT</name>
<feature type="domain" description="Response regulatory" evidence="8">
    <location>
        <begin position="7"/>
        <end position="123"/>
    </location>
</feature>
<dbReference type="GO" id="GO:0016791">
    <property type="term" value="F:phosphatase activity"/>
    <property type="evidence" value="ECO:0007669"/>
    <property type="project" value="TreeGrafter"/>
</dbReference>
<proteinExistence type="predicted"/>
<dbReference type="AlphaFoldDB" id="A0A1H7XZW2"/>
<dbReference type="SUPFAM" id="SSF81606">
    <property type="entry name" value="PP2C-like"/>
    <property type="match status" value="1"/>
</dbReference>
<dbReference type="STRING" id="43775.SAMN04489760_11325"/>
<feature type="modified residue" description="4-aspartylphosphate" evidence="7">
    <location>
        <position position="56"/>
    </location>
</feature>
<dbReference type="EMBL" id="FOBS01000013">
    <property type="protein sequence ID" value="SEM39215.1"/>
    <property type="molecule type" value="Genomic_DNA"/>
</dbReference>
<accession>A0A1H7XZW2</accession>
<dbReference type="PROSITE" id="PS50110">
    <property type="entry name" value="RESPONSE_REGULATORY"/>
    <property type="match status" value="1"/>
</dbReference>
<dbReference type="SMART" id="SM00448">
    <property type="entry name" value="REC"/>
    <property type="match status" value="1"/>
</dbReference>
<dbReference type="GO" id="GO:0003677">
    <property type="term" value="F:DNA binding"/>
    <property type="evidence" value="ECO:0007669"/>
    <property type="project" value="UniProtKB-KW"/>
</dbReference>
<evidence type="ECO:0000313" key="9">
    <source>
        <dbReference type="EMBL" id="SEM39215.1"/>
    </source>
</evidence>
<organism evidence="9 10">
    <name type="scientific">Syntrophus gentianae</name>
    <dbReference type="NCBI Taxonomy" id="43775"/>
    <lineage>
        <taxon>Bacteria</taxon>
        <taxon>Pseudomonadati</taxon>
        <taxon>Thermodesulfobacteriota</taxon>
        <taxon>Syntrophia</taxon>
        <taxon>Syntrophales</taxon>
        <taxon>Syntrophaceae</taxon>
        <taxon>Syntrophus</taxon>
    </lineage>
</organism>
<dbReference type="SMART" id="SM00331">
    <property type="entry name" value="PP2C_SIG"/>
    <property type="match status" value="1"/>
</dbReference>
<evidence type="ECO:0000259" key="8">
    <source>
        <dbReference type="PROSITE" id="PS50110"/>
    </source>
</evidence>
<dbReference type="InterPro" id="IPR001932">
    <property type="entry name" value="PPM-type_phosphatase-like_dom"/>
</dbReference>
<dbReference type="InterPro" id="IPR011006">
    <property type="entry name" value="CheY-like_superfamily"/>
</dbReference>
<gene>
    <name evidence="9" type="ORF">SAMN04489760_11325</name>
</gene>
<dbReference type="SUPFAM" id="SSF52172">
    <property type="entry name" value="CheY-like"/>
    <property type="match status" value="1"/>
</dbReference>
<dbReference type="Pfam" id="PF07228">
    <property type="entry name" value="SpoIIE"/>
    <property type="match status" value="1"/>
</dbReference>
<dbReference type="InterPro" id="IPR052016">
    <property type="entry name" value="Bact_Sigma-Reg"/>
</dbReference>
<keyword evidence="6" id="KW-0804">Transcription</keyword>
<keyword evidence="5" id="KW-0238">DNA-binding</keyword>
<evidence type="ECO:0000256" key="2">
    <source>
        <dbReference type="ARBA" id="ARBA00022801"/>
    </source>
</evidence>
<dbReference type="Pfam" id="PF00072">
    <property type="entry name" value="Response_reg"/>
    <property type="match status" value="1"/>
</dbReference>
<evidence type="ECO:0000313" key="10">
    <source>
        <dbReference type="Proteomes" id="UP000198744"/>
    </source>
</evidence>
<keyword evidence="10" id="KW-1185">Reference proteome</keyword>
<dbReference type="InterPro" id="IPR036457">
    <property type="entry name" value="PPM-type-like_dom_sf"/>
</dbReference>
<keyword evidence="2" id="KW-0378">Hydrolase</keyword>
<evidence type="ECO:0000256" key="6">
    <source>
        <dbReference type="ARBA" id="ARBA00023163"/>
    </source>
</evidence>
<dbReference type="PANTHER" id="PTHR43156">
    <property type="entry name" value="STAGE II SPORULATION PROTEIN E-RELATED"/>
    <property type="match status" value="1"/>
</dbReference>
<dbReference type="Gene3D" id="3.60.40.10">
    <property type="entry name" value="PPM-type phosphatase domain"/>
    <property type="match status" value="1"/>
</dbReference>
<keyword evidence="4" id="KW-0805">Transcription regulation</keyword>
<evidence type="ECO:0000256" key="7">
    <source>
        <dbReference type="PROSITE-ProRule" id="PRU00169"/>
    </source>
</evidence>
<dbReference type="InterPro" id="IPR001789">
    <property type="entry name" value="Sig_transdc_resp-reg_receiver"/>
</dbReference>
<evidence type="ECO:0000256" key="3">
    <source>
        <dbReference type="ARBA" id="ARBA00023012"/>
    </source>
</evidence>
<dbReference type="GO" id="GO:0000160">
    <property type="term" value="P:phosphorelay signal transduction system"/>
    <property type="evidence" value="ECO:0007669"/>
    <property type="project" value="UniProtKB-KW"/>
</dbReference>
<protein>
    <submittedName>
        <fullName evidence="9">Serine phosphatase RsbU, regulator of sigma subunit</fullName>
    </submittedName>
</protein>
<reference evidence="9 10" key="1">
    <citation type="submission" date="2016-10" db="EMBL/GenBank/DDBJ databases">
        <authorList>
            <person name="de Groot N.N."/>
        </authorList>
    </citation>
    <scope>NUCLEOTIDE SEQUENCE [LARGE SCALE GENOMIC DNA]</scope>
    <source>
        <strain evidence="9 10">DSM 8423</strain>
    </source>
</reference>
<dbReference type="FunFam" id="3.40.50.2300:FF:000001">
    <property type="entry name" value="DNA-binding response regulator PhoB"/>
    <property type="match status" value="1"/>
</dbReference>
<evidence type="ECO:0000256" key="4">
    <source>
        <dbReference type="ARBA" id="ARBA00023015"/>
    </source>
</evidence>
<dbReference type="Gene3D" id="3.40.50.2300">
    <property type="match status" value="1"/>
</dbReference>
<keyword evidence="1 7" id="KW-0597">Phosphoprotein</keyword>
<evidence type="ECO:0000256" key="5">
    <source>
        <dbReference type="ARBA" id="ARBA00023125"/>
    </source>
</evidence>
<keyword evidence="3" id="KW-0902">Two-component regulatory system</keyword>
<evidence type="ECO:0000256" key="1">
    <source>
        <dbReference type="ARBA" id="ARBA00022553"/>
    </source>
</evidence>
<dbReference type="Proteomes" id="UP000198744">
    <property type="component" value="Unassembled WGS sequence"/>
</dbReference>
<dbReference type="PANTHER" id="PTHR43156:SF2">
    <property type="entry name" value="STAGE II SPORULATION PROTEIN E"/>
    <property type="match status" value="1"/>
</dbReference>